<proteinExistence type="predicted"/>
<dbReference type="RefSeq" id="WP_103953343.1">
    <property type="nucleotide sequence ID" value="NZ_FNUL01000016.1"/>
</dbReference>
<gene>
    <name evidence="1" type="ORF">SAMN05216537_11639</name>
</gene>
<protein>
    <recommendedName>
        <fullName evidence="3">YolD-like protein</fullName>
    </recommendedName>
</protein>
<sequence>MTFNQSDKYNDIINLEHHQSKHHAHMSIHDRAAQFSPFAALTGYDSQVQETARLTEAYKELDNYDLDKLDMQINQLLSLEDYKKVSVTINYFSPDNKKEGGKYLLLTGFIKKIDAINKEIIMDNEQHINFKFITDIQISDIS</sequence>
<accession>A0A1H5WKH1</accession>
<evidence type="ECO:0000313" key="2">
    <source>
        <dbReference type="Proteomes" id="UP000236726"/>
    </source>
</evidence>
<dbReference type="Proteomes" id="UP000236726">
    <property type="component" value="Unassembled WGS sequence"/>
</dbReference>
<dbReference type="EMBL" id="FNUL01000016">
    <property type="protein sequence ID" value="SEF99992.1"/>
    <property type="molecule type" value="Genomic_DNA"/>
</dbReference>
<name>A0A1H5WKH1_9FIRM</name>
<keyword evidence="2" id="KW-1185">Reference proteome</keyword>
<reference evidence="1 2" key="1">
    <citation type="submission" date="2016-10" db="EMBL/GenBank/DDBJ databases">
        <authorList>
            <person name="de Groot N.N."/>
        </authorList>
    </citation>
    <scope>NUCLEOTIDE SEQUENCE [LARGE SCALE GENOMIC DNA]</scope>
    <source>
        <strain evidence="1 2">D15d</strain>
    </source>
</reference>
<organism evidence="1 2">
    <name type="scientific">Lachnospira multipara</name>
    <dbReference type="NCBI Taxonomy" id="28051"/>
    <lineage>
        <taxon>Bacteria</taxon>
        <taxon>Bacillati</taxon>
        <taxon>Bacillota</taxon>
        <taxon>Clostridia</taxon>
        <taxon>Lachnospirales</taxon>
        <taxon>Lachnospiraceae</taxon>
        <taxon>Lachnospira</taxon>
    </lineage>
</organism>
<evidence type="ECO:0008006" key="3">
    <source>
        <dbReference type="Google" id="ProtNLM"/>
    </source>
</evidence>
<dbReference type="AlphaFoldDB" id="A0A1H5WKH1"/>
<evidence type="ECO:0000313" key="1">
    <source>
        <dbReference type="EMBL" id="SEF99992.1"/>
    </source>
</evidence>